<organism evidence="1 2">
    <name type="scientific">Brassica carinata</name>
    <name type="common">Ethiopian mustard</name>
    <name type="synonym">Abyssinian cabbage</name>
    <dbReference type="NCBI Taxonomy" id="52824"/>
    <lineage>
        <taxon>Eukaryota</taxon>
        <taxon>Viridiplantae</taxon>
        <taxon>Streptophyta</taxon>
        <taxon>Embryophyta</taxon>
        <taxon>Tracheophyta</taxon>
        <taxon>Spermatophyta</taxon>
        <taxon>Magnoliopsida</taxon>
        <taxon>eudicotyledons</taxon>
        <taxon>Gunneridae</taxon>
        <taxon>Pentapetalae</taxon>
        <taxon>rosids</taxon>
        <taxon>malvids</taxon>
        <taxon>Brassicales</taxon>
        <taxon>Brassicaceae</taxon>
        <taxon>Brassiceae</taxon>
        <taxon>Brassica</taxon>
    </lineage>
</organism>
<reference evidence="1 2" key="1">
    <citation type="submission" date="2020-02" db="EMBL/GenBank/DDBJ databases">
        <authorList>
            <person name="Ma Q."/>
            <person name="Huang Y."/>
            <person name="Song X."/>
            <person name="Pei D."/>
        </authorList>
    </citation>
    <scope>NUCLEOTIDE SEQUENCE [LARGE SCALE GENOMIC DNA]</scope>
    <source>
        <strain evidence="1">Sxm20200214</strain>
        <tissue evidence="1">Leaf</tissue>
    </source>
</reference>
<comment type="caution">
    <text evidence="1">The sequence shown here is derived from an EMBL/GenBank/DDBJ whole genome shotgun (WGS) entry which is preliminary data.</text>
</comment>
<dbReference type="AlphaFoldDB" id="A0A8X7V0V4"/>
<accession>A0A8X7V0V4</accession>
<sequence length="91" mass="10210">MYSAQALPSRFDLNHVSSPRALRFKKLLPPRLPLDPQPQPSFFLDVMLESLQGENKLCRCGNTNQRAPFVVMSCSVVDIVTGIRPCRHGSK</sequence>
<name>A0A8X7V0V4_BRACI</name>
<proteinExistence type="predicted"/>
<dbReference type="Proteomes" id="UP000886595">
    <property type="component" value="Unassembled WGS sequence"/>
</dbReference>
<keyword evidence="2" id="KW-1185">Reference proteome</keyword>
<gene>
    <name evidence="1" type="ORF">Bca52824_035707</name>
</gene>
<protein>
    <submittedName>
        <fullName evidence="1">Uncharacterized protein</fullName>
    </submittedName>
</protein>
<evidence type="ECO:0000313" key="2">
    <source>
        <dbReference type="Proteomes" id="UP000886595"/>
    </source>
</evidence>
<evidence type="ECO:0000313" key="1">
    <source>
        <dbReference type="EMBL" id="KAG2299235.1"/>
    </source>
</evidence>
<dbReference type="EMBL" id="JAAMPC010000008">
    <property type="protein sequence ID" value="KAG2299235.1"/>
    <property type="molecule type" value="Genomic_DNA"/>
</dbReference>